<keyword evidence="7" id="KW-1185">Reference proteome</keyword>
<evidence type="ECO:0000256" key="5">
    <source>
        <dbReference type="ARBA" id="ARBA00023136"/>
    </source>
</evidence>
<keyword evidence="2" id="KW-1003">Cell membrane</keyword>
<dbReference type="GO" id="GO:0005886">
    <property type="term" value="C:plasma membrane"/>
    <property type="evidence" value="ECO:0007669"/>
    <property type="project" value="UniProtKB-SubCell"/>
</dbReference>
<evidence type="ECO:0000256" key="1">
    <source>
        <dbReference type="ARBA" id="ARBA00004651"/>
    </source>
</evidence>
<keyword evidence="4" id="KW-1133">Transmembrane helix</keyword>
<evidence type="ECO:0000256" key="2">
    <source>
        <dbReference type="ARBA" id="ARBA00022475"/>
    </source>
</evidence>
<dbReference type="Proteomes" id="UP000017429">
    <property type="component" value="Chromosome"/>
</dbReference>
<sequence length="124" mass="14196">MVIKSYKPVLIISIIMLLSCYTVFYFFYDITYANAFFAGFIIILIDLLLLARYLKRAVKQAAVTGFLLQSFTRWVFIGVCIYISLVVLKLYKWSFALGIILPFVGVFITGIYQIFRGKEDGTSS</sequence>
<reference evidence="6" key="2">
    <citation type="submission" date="2022-05" db="EMBL/GenBank/DDBJ databases">
        <authorList>
            <person name="Proctor A.L."/>
            <person name="Phillips G.J."/>
            <person name="Wannemuehler M.J."/>
        </authorList>
    </citation>
    <scope>NUCLEOTIDE SEQUENCE</scope>
    <source>
        <strain evidence="6">ASF457</strain>
    </source>
</reference>
<evidence type="ECO:0000313" key="6">
    <source>
        <dbReference type="EMBL" id="USF23375.1"/>
    </source>
</evidence>
<name>V2RJ02_9BACT</name>
<dbReference type="RefSeq" id="WP_023276442.1">
    <property type="nucleotide sequence ID" value="NZ_CP097562.1"/>
</dbReference>
<proteinExistence type="predicted"/>
<dbReference type="Pfam" id="PF03899">
    <property type="entry name" value="ATP-synt_I"/>
    <property type="match status" value="1"/>
</dbReference>
<dbReference type="EMBL" id="CP097562">
    <property type="protein sequence ID" value="USF23375.1"/>
    <property type="molecule type" value="Genomic_DNA"/>
</dbReference>
<keyword evidence="3" id="KW-0812">Transmembrane</keyword>
<dbReference type="AlphaFoldDB" id="V2RJ02"/>
<keyword evidence="5" id="KW-0472">Membrane</keyword>
<organism evidence="6 7">
    <name type="scientific">Mucispirillum schaedleri ASF457</name>
    <dbReference type="NCBI Taxonomy" id="1379858"/>
    <lineage>
        <taxon>Bacteria</taxon>
        <taxon>Pseudomonadati</taxon>
        <taxon>Deferribacterota</taxon>
        <taxon>Deferribacteres</taxon>
        <taxon>Deferribacterales</taxon>
        <taxon>Mucispirillaceae</taxon>
        <taxon>Mucispirillum</taxon>
    </lineage>
</organism>
<evidence type="ECO:0000256" key="3">
    <source>
        <dbReference type="ARBA" id="ARBA00022692"/>
    </source>
</evidence>
<dbReference type="InterPro" id="IPR005598">
    <property type="entry name" value="ATP_synth_I"/>
</dbReference>
<dbReference type="KEGG" id="msch:N508_000433"/>
<evidence type="ECO:0000256" key="4">
    <source>
        <dbReference type="ARBA" id="ARBA00022989"/>
    </source>
</evidence>
<dbReference type="PROSITE" id="PS51257">
    <property type="entry name" value="PROKAR_LIPOPROTEIN"/>
    <property type="match status" value="1"/>
</dbReference>
<comment type="subcellular location">
    <subcellularLocation>
        <location evidence="1">Cell membrane</location>
        <topology evidence="1">Multi-pass membrane protein</topology>
    </subcellularLocation>
</comment>
<gene>
    <name evidence="6" type="ORF">N508_000433</name>
</gene>
<evidence type="ECO:0000313" key="7">
    <source>
        <dbReference type="Proteomes" id="UP000017429"/>
    </source>
</evidence>
<accession>V2RJ02</accession>
<protein>
    <submittedName>
        <fullName evidence="6">Uncharacterized protein</fullName>
    </submittedName>
</protein>
<reference evidence="6" key="1">
    <citation type="journal article" date="2014" name="Genome Announc.">
        <title>Draft genome sequences of the altered schaedler flora, a defined bacterial community from gnotobiotic mice.</title>
        <authorList>
            <person name="Wannemuehler M.J."/>
            <person name="Overstreet A.M."/>
            <person name="Ward D.V."/>
            <person name="Phillips G.J."/>
        </authorList>
    </citation>
    <scope>NUCLEOTIDE SEQUENCE</scope>
    <source>
        <strain evidence="6">ASF457</strain>
    </source>
</reference>
<reference evidence="6" key="3">
    <citation type="submission" date="2022-06" db="EMBL/GenBank/DDBJ databases">
        <title>Resources to Facilitate Use of the Altered Schaedler Flora (ASF) Mouse Model to Study Microbiome Function.</title>
        <authorList>
            <person name="Proctor A."/>
            <person name="Parvinroo S."/>
            <person name="Richie T."/>
            <person name="Jia X."/>
            <person name="Lee S.T.M."/>
            <person name="Karp P.D."/>
            <person name="Paley S."/>
            <person name="Kostic A.D."/>
            <person name="Pierre J.F."/>
            <person name="Wannemuehler M.J."/>
            <person name="Phillips G.J."/>
        </authorList>
    </citation>
    <scope>NUCLEOTIDE SEQUENCE</scope>
    <source>
        <strain evidence="6">ASF457</strain>
    </source>
</reference>